<dbReference type="AlphaFoldDB" id="A0ABD3R7X5"/>
<evidence type="ECO:0000313" key="3">
    <source>
        <dbReference type="Proteomes" id="UP001530377"/>
    </source>
</evidence>
<comment type="caution">
    <text evidence="2">The sequence shown here is derived from an EMBL/GenBank/DDBJ whole genome shotgun (WGS) entry which is preliminary data.</text>
</comment>
<proteinExistence type="predicted"/>
<evidence type="ECO:0000256" key="1">
    <source>
        <dbReference type="SAM" id="MobiDB-lite"/>
    </source>
</evidence>
<feature type="compositionally biased region" description="Polar residues" evidence="1">
    <location>
        <begin position="1"/>
        <end position="12"/>
    </location>
</feature>
<evidence type="ECO:0008006" key="4">
    <source>
        <dbReference type="Google" id="ProtNLM"/>
    </source>
</evidence>
<reference evidence="2 3" key="1">
    <citation type="submission" date="2024-10" db="EMBL/GenBank/DDBJ databases">
        <title>Updated reference genomes for cyclostephanoid diatoms.</title>
        <authorList>
            <person name="Roberts W.R."/>
            <person name="Alverson A.J."/>
        </authorList>
    </citation>
    <scope>NUCLEOTIDE SEQUENCE [LARGE SCALE GENOMIC DNA]</scope>
    <source>
        <strain evidence="2 3">AJA228-03</strain>
    </source>
</reference>
<feature type="region of interest" description="Disordered" evidence="1">
    <location>
        <begin position="78"/>
        <end position="187"/>
    </location>
</feature>
<organism evidence="2 3">
    <name type="scientific">Cyclostephanos tholiformis</name>
    <dbReference type="NCBI Taxonomy" id="382380"/>
    <lineage>
        <taxon>Eukaryota</taxon>
        <taxon>Sar</taxon>
        <taxon>Stramenopiles</taxon>
        <taxon>Ochrophyta</taxon>
        <taxon>Bacillariophyta</taxon>
        <taxon>Coscinodiscophyceae</taxon>
        <taxon>Thalassiosirophycidae</taxon>
        <taxon>Stephanodiscales</taxon>
        <taxon>Stephanodiscaceae</taxon>
        <taxon>Cyclostephanos</taxon>
    </lineage>
</organism>
<dbReference type="Proteomes" id="UP001530377">
    <property type="component" value="Unassembled WGS sequence"/>
</dbReference>
<sequence>MTNSTTTPNNQEPKIPNVEDGTKYCGTSYEHASTTCTQPCPHGKDDCPDGMSCYAHTPCEEKKSFYCGLSWNNAASSCQLPCPTGRDDENSGGDSNSSPTPADANPPTNGDDKNDQTSPPKDNGDGDQAIPPEDNGDGEQTIPPEGNEDGEQTIPGNEGAVDSPPPLPPPKSTPPETPTTVVHPSLTPPCNVLIPVRHIPTRNVPMESSAMEIHPDRHEIRIIVERI</sequence>
<feature type="region of interest" description="Disordered" evidence="1">
    <location>
        <begin position="1"/>
        <end position="21"/>
    </location>
</feature>
<dbReference type="EMBL" id="JALLPB020000579">
    <property type="protein sequence ID" value="KAL3807826.1"/>
    <property type="molecule type" value="Genomic_DNA"/>
</dbReference>
<name>A0ABD3R7X5_9STRA</name>
<gene>
    <name evidence="2" type="ORF">ACHAXA_002146</name>
</gene>
<protein>
    <recommendedName>
        <fullName evidence="4">Chitin-binding type-2 domain-containing protein</fullName>
    </recommendedName>
</protein>
<evidence type="ECO:0000313" key="2">
    <source>
        <dbReference type="EMBL" id="KAL3807826.1"/>
    </source>
</evidence>
<accession>A0ABD3R7X5</accession>
<feature type="compositionally biased region" description="Pro residues" evidence="1">
    <location>
        <begin position="163"/>
        <end position="177"/>
    </location>
</feature>
<keyword evidence="3" id="KW-1185">Reference proteome</keyword>